<keyword evidence="2" id="KW-1185">Reference proteome</keyword>
<name>A0A5B7GUM7_PORTR</name>
<reference evidence="1 2" key="1">
    <citation type="submission" date="2019-05" db="EMBL/GenBank/DDBJ databases">
        <title>Another draft genome of Portunus trituberculatus and its Hox gene families provides insights of decapod evolution.</title>
        <authorList>
            <person name="Jeong J.-H."/>
            <person name="Song I."/>
            <person name="Kim S."/>
            <person name="Choi T."/>
            <person name="Kim D."/>
            <person name="Ryu S."/>
            <person name="Kim W."/>
        </authorList>
    </citation>
    <scope>NUCLEOTIDE SEQUENCE [LARGE SCALE GENOMIC DNA]</scope>
    <source>
        <tissue evidence="1">Muscle</tissue>
    </source>
</reference>
<gene>
    <name evidence="1" type="ORF">E2C01_055386</name>
</gene>
<proteinExistence type="predicted"/>
<dbReference type="EMBL" id="VSRR010018403">
    <property type="protein sequence ID" value="MPC61316.1"/>
    <property type="molecule type" value="Genomic_DNA"/>
</dbReference>
<evidence type="ECO:0000313" key="2">
    <source>
        <dbReference type="Proteomes" id="UP000324222"/>
    </source>
</evidence>
<evidence type="ECO:0000313" key="1">
    <source>
        <dbReference type="EMBL" id="MPC61316.1"/>
    </source>
</evidence>
<dbReference type="Proteomes" id="UP000324222">
    <property type="component" value="Unassembled WGS sequence"/>
</dbReference>
<protein>
    <submittedName>
        <fullName evidence="1">Uncharacterized protein</fullName>
    </submittedName>
</protein>
<sequence>MVSINKSKWSAQQIRQVWVTIRSSATKTGFGYYTSRPDQERGSAGLRHNQPSDEKILAGLPACPSQPGICKCTDSTPCEAMHCLLVISLTWSAKSSALPRNSRWLVCMVPGARQERRLPLCRLQHWPAGEERPHK</sequence>
<comment type="caution">
    <text evidence="1">The sequence shown here is derived from an EMBL/GenBank/DDBJ whole genome shotgun (WGS) entry which is preliminary data.</text>
</comment>
<organism evidence="1 2">
    <name type="scientific">Portunus trituberculatus</name>
    <name type="common">Swimming crab</name>
    <name type="synonym">Neptunus trituberculatus</name>
    <dbReference type="NCBI Taxonomy" id="210409"/>
    <lineage>
        <taxon>Eukaryota</taxon>
        <taxon>Metazoa</taxon>
        <taxon>Ecdysozoa</taxon>
        <taxon>Arthropoda</taxon>
        <taxon>Crustacea</taxon>
        <taxon>Multicrustacea</taxon>
        <taxon>Malacostraca</taxon>
        <taxon>Eumalacostraca</taxon>
        <taxon>Eucarida</taxon>
        <taxon>Decapoda</taxon>
        <taxon>Pleocyemata</taxon>
        <taxon>Brachyura</taxon>
        <taxon>Eubrachyura</taxon>
        <taxon>Portunoidea</taxon>
        <taxon>Portunidae</taxon>
        <taxon>Portuninae</taxon>
        <taxon>Portunus</taxon>
    </lineage>
</organism>
<dbReference type="AlphaFoldDB" id="A0A5B7GUM7"/>
<accession>A0A5B7GUM7</accession>